<reference evidence="3 4" key="1">
    <citation type="submission" date="2023-03" db="EMBL/GenBank/DDBJ databases">
        <title>Host association and intracellularity evolved multiple times independently in the Rickettsiales.</title>
        <authorList>
            <person name="Castelli M."/>
            <person name="Nardi T."/>
            <person name="Gammuto L."/>
            <person name="Bellinzona G."/>
            <person name="Sabaneyeva E."/>
            <person name="Potekhin A."/>
            <person name="Serra V."/>
            <person name="Petroni G."/>
            <person name="Sassera D."/>
        </authorList>
    </citation>
    <scope>NUCLEOTIDE SEQUENCE [LARGE SCALE GENOMIC DNA]</scope>
    <source>
        <strain evidence="3 4">Sr 2-6</strain>
    </source>
</reference>
<feature type="coiled-coil region" evidence="1">
    <location>
        <begin position="77"/>
        <end position="143"/>
    </location>
</feature>
<feature type="compositionally biased region" description="Basic residues" evidence="2">
    <location>
        <begin position="1"/>
        <end position="10"/>
    </location>
</feature>
<evidence type="ECO:0000313" key="3">
    <source>
        <dbReference type="EMBL" id="MEA0970883.1"/>
    </source>
</evidence>
<organism evidence="3 4">
    <name type="scientific">Candidatus Megaera venefica</name>
    <dbReference type="NCBI Taxonomy" id="2055910"/>
    <lineage>
        <taxon>Bacteria</taxon>
        <taxon>Pseudomonadati</taxon>
        <taxon>Pseudomonadota</taxon>
        <taxon>Alphaproteobacteria</taxon>
        <taxon>Rickettsiales</taxon>
        <taxon>Rickettsiaceae</taxon>
        <taxon>Candidatus Megaera</taxon>
    </lineage>
</organism>
<accession>A0ABU5NCJ1</accession>
<name>A0ABU5NCJ1_9RICK</name>
<dbReference type="RefSeq" id="WP_322776782.1">
    <property type="nucleotide sequence ID" value="NZ_JARJFB010000056.1"/>
</dbReference>
<comment type="caution">
    <text evidence="3">The sequence shown here is derived from an EMBL/GenBank/DDBJ whole genome shotgun (WGS) entry which is preliminary data.</text>
</comment>
<keyword evidence="4" id="KW-1185">Reference proteome</keyword>
<sequence length="203" mass="23171">MSKQRTKQKTKQQPPRDHQHSALFDEMTADEALIAQCEATTQAWIKHNAKIAEGAVDEINELDKASKSETLAAEEGLATTIEQLRASLEERDQLLREKDKQISDLTRDYRQVTEVNIQLEKRLQRLDEENEGLKQDKSDLRDTILILKQPQVEKILVIKQPEYDILKSQLDSIQKHENGQDSLLLGVDNSEVGEVVYNPETIG</sequence>
<dbReference type="EMBL" id="JARJFB010000056">
    <property type="protein sequence ID" value="MEA0970883.1"/>
    <property type="molecule type" value="Genomic_DNA"/>
</dbReference>
<dbReference type="Proteomes" id="UP001291687">
    <property type="component" value="Unassembled WGS sequence"/>
</dbReference>
<evidence type="ECO:0000256" key="2">
    <source>
        <dbReference type="SAM" id="MobiDB-lite"/>
    </source>
</evidence>
<feature type="region of interest" description="Disordered" evidence="2">
    <location>
        <begin position="1"/>
        <end position="24"/>
    </location>
</feature>
<evidence type="ECO:0000313" key="4">
    <source>
        <dbReference type="Proteomes" id="UP001291687"/>
    </source>
</evidence>
<gene>
    <name evidence="3" type="ORF">Megvenef_00852</name>
</gene>
<protein>
    <submittedName>
        <fullName evidence="3">Uncharacterized protein</fullName>
    </submittedName>
</protein>
<keyword evidence="1" id="KW-0175">Coiled coil</keyword>
<proteinExistence type="predicted"/>
<evidence type="ECO:0000256" key="1">
    <source>
        <dbReference type="SAM" id="Coils"/>
    </source>
</evidence>